<keyword evidence="2" id="KW-1185">Reference proteome</keyword>
<dbReference type="SUPFAM" id="SSF51126">
    <property type="entry name" value="Pectin lyase-like"/>
    <property type="match status" value="1"/>
</dbReference>
<sequence length="165" mass="17967">MTIVPMQENFLIVDNAFEDVGSAQIFGTGHGHVFSDNRSLRSSGFAAISLDCRHPQPNFYIQFLGNETLSAGFRRSAEIAAIGRQFKGNDTLPTFGLVIRDNRLRAASSIRVNGGSAAVPAVRGVLIEQNRIENTDTGIEVGPGVEELVLRDNAMRHVQVPLKHP</sequence>
<name>A0A376AHT4_9HYPH</name>
<evidence type="ECO:0000313" key="2">
    <source>
        <dbReference type="Proteomes" id="UP000254764"/>
    </source>
</evidence>
<evidence type="ECO:0008006" key="3">
    <source>
        <dbReference type="Google" id="ProtNLM"/>
    </source>
</evidence>
<proteinExistence type="predicted"/>
<organism evidence="1 2">
    <name type="scientific">Ciceribacter selenitireducens ATCC BAA-1503</name>
    <dbReference type="NCBI Taxonomy" id="1336235"/>
    <lineage>
        <taxon>Bacteria</taxon>
        <taxon>Pseudomonadati</taxon>
        <taxon>Pseudomonadota</taxon>
        <taxon>Alphaproteobacteria</taxon>
        <taxon>Hyphomicrobiales</taxon>
        <taxon>Rhizobiaceae</taxon>
        <taxon>Ciceribacter</taxon>
    </lineage>
</organism>
<gene>
    <name evidence="1" type="ORF">RHIZ70_2992</name>
</gene>
<dbReference type="InterPro" id="IPR011050">
    <property type="entry name" value="Pectin_lyase_fold/virulence"/>
</dbReference>
<dbReference type="Proteomes" id="UP000254764">
    <property type="component" value="Unassembled WGS sequence"/>
</dbReference>
<reference evidence="2" key="1">
    <citation type="submission" date="2018-07" db="EMBL/GenBank/DDBJ databases">
        <authorList>
            <person name="Peiro R."/>
            <person name="Begona"/>
            <person name="Cbmso G."/>
            <person name="Lopez M."/>
            <person name="Gonzalez S."/>
        </authorList>
    </citation>
    <scope>NUCLEOTIDE SEQUENCE [LARGE SCALE GENOMIC DNA]</scope>
</reference>
<dbReference type="EMBL" id="UEYP01000003">
    <property type="protein sequence ID" value="SSC67284.1"/>
    <property type="molecule type" value="Genomic_DNA"/>
</dbReference>
<protein>
    <recommendedName>
        <fullName evidence="3">Right handed beta helix domain-containing protein</fullName>
    </recommendedName>
</protein>
<dbReference type="AlphaFoldDB" id="A0A376AHT4"/>
<evidence type="ECO:0000313" key="1">
    <source>
        <dbReference type="EMBL" id="SSC67284.1"/>
    </source>
</evidence>
<accession>A0A376AHT4</accession>